<dbReference type="CDD" id="cd14494">
    <property type="entry name" value="PTP_DSP_cys"/>
    <property type="match status" value="1"/>
</dbReference>
<dbReference type="Pfam" id="PF22784">
    <property type="entry name" value="PTP-SAK"/>
    <property type="match status" value="1"/>
</dbReference>
<dbReference type="SUPFAM" id="SSF52799">
    <property type="entry name" value="(Phosphotyrosine protein) phosphatases II"/>
    <property type="match status" value="1"/>
</dbReference>
<name>A0A820YE64_9BILA</name>
<dbReference type="InterPro" id="IPR016130">
    <property type="entry name" value="Tyr_Pase_AS"/>
</dbReference>
<accession>A0A820YE64</accession>
<dbReference type="Gene3D" id="3.90.190.10">
    <property type="entry name" value="Protein tyrosine phosphatase superfamily"/>
    <property type="match status" value="1"/>
</dbReference>
<protein>
    <recommendedName>
        <fullName evidence="2">Tyrosine specific protein phosphatases domain-containing protein</fullName>
    </recommendedName>
</protein>
<dbReference type="PROSITE" id="PS00383">
    <property type="entry name" value="TYR_PHOSPHATASE_1"/>
    <property type="match status" value="1"/>
</dbReference>
<feature type="domain" description="Tyrosine specific protein phosphatases" evidence="2">
    <location>
        <begin position="121"/>
        <end position="187"/>
    </location>
</feature>
<evidence type="ECO:0000313" key="3">
    <source>
        <dbReference type="EMBL" id="CAF4546976.1"/>
    </source>
</evidence>
<comment type="caution">
    <text evidence="3">The sequence shown here is derived from an EMBL/GenBank/DDBJ whole genome shotgun (WGS) entry which is preliminary data.</text>
</comment>
<dbReference type="InterPro" id="IPR029021">
    <property type="entry name" value="Prot-tyrosine_phosphatase-like"/>
</dbReference>
<evidence type="ECO:0000259" key="2">
    <source>
        <dbReference type="PROSITE" id="PS50056"/>
    </source>
</evidence>
<dbReference type="InterPro" id="IPR000387">
    <property type="entry name" value="Tyr_Pase_dom"/>
</dbReference>
<organism evidence="3 4">
    <name type="scientific">Rotaria socialis</name>
    <dbReference type="NCBI Taxonomy" id="392032"/>
    <lineage>
        <taxon>Eukaryota</taxon>
        <taxon>Metazoa</taxon>
        <taxon>Spiralia</taxon>
        <taxon>Gnathifera</taxon>
        <taxon>Rotifera</taxon>
        <taxon>Eurotatoria</taxon>
        <taxon>Bdelloidea</taxon>
        <taxon>Philodinida</taxon>
        <taxon>Philodinidae</taxon>
        <taxon>Rotaria</taxon>
    </lineage>
</organism>
<keyword evidence="1" id="KW-0378">Hydrolase</keyword>
<dbReference type="EMBL" id="CAJOBR010000789">
    <property type="protein sequence ID" value="CAF4546976.1"/>
    <property type="molecule type" value="Genomic_DNA"/>
</dbReference>
<dbReference type="Proteomes" id="UP000663848">
    <property type="component" value="Unassembled WGS sequence"/>
</dbReference>
<gene>
    <name evidence="3" type="ORF">QYT958_LOCUS8019</name>
</gene>
<proteinExistence type="predicted"/>
<evidence type="ECO:0000313" key="4">
    <source>
        <dbReference type="Proteomes" id="UP000663848"/>
    </source>
</evidence>
<reference evidence="3" key="1">
    <citation type="submission" date="2021-02" db="EMBL/GenBank/DDBJ databases">
        <authorList>
            <person name="Nowell W R."/>
        </authorList>
    </citation>
    <scope>NUCLEOTIDE SEQUENCE</scope>
</reference>
<sequence length="225" mass="26662">MLYNVLYLTVVQFHALKYQKQRFNIEFLYFFKNYSIIDLAIPKLLLSSAYPGAKDLDEHRRITRTIYDSGIEVFVNLMQPKELIRFTPYEPEIRQYAIQDDQKVEFVSFPIPDQYVCRDDQKVFEFCSHLCKRLKEDHQKILIHCWGGHGRTGTIMSILIGMLFELEADDALDYNYQLHKQRSRTKGRKSSLALCQREQVKNVLKMYEDQQHCPTVSSVENQTFD</sequence>
<dbReference type="GO" id="GO:0016791">
    <property type="term" value="F:phosphatase activity"/>
    <property type="evidence" value="ECO:0007669"/>
    <property type="project" value="UniProtKB-ARBA"/>
</dbReference>
<evidence type="ECO:0000256" key="1">
    <source>
        <dbReference type="ARBA" id="ARBA00022801"/>
    </source>
</evidence>
<dbReference type="InterPro" id="IPR057023">
    <property type="entry name" value="PTP-SAK"/>
</dbReference>
<dbReference type="PROSITE" id="PS50056">
    <property type="entry name" value="TYR_PHOSPHATASE_2"/>
    <property type="match status" value="1"/>
</dbReference>
<dbReference type="AlphaFoldDB" id="A0A820YE64"/>